<feature type="domain" description="Putative Se/S carrier protein-like" evidence="1">
    <location>
        <begin position="1"/>
        <end position="46"/>
    </location>
</feature>
<dbReference type="Proteomes" id="UP000003162">
    <property type="component" value="Unassembled WGS sequence"/>
</dbReference>
<proteinExistence type="predicted"/>
<evidence type="ECO:0000313" key="3">
    <source>
        <dbReference type="Proteomes" id="UP000003162"/>
    </source>
</evidence>
<evidence type="ECO:0000259" key="1">
    <source>
        <dbReference type="Pfam" id="PF11823"/>
    </source>
</evidence>
<gene>
    <name evidence="2" type="ORF">PEPMIC_01044</name>
</gene>
<comment type="caution">
    <text evidence="2">The sequence shown here is derived from an EMBL/GenBank/DDBJ whole genome shotgun (WGS) entry which is preliminary data.</text>
</comment>
<sequence length="74" mass="8505">MQLEKELKNLDKKFKTIPTPREVSRSCGLAILLNPSELETVKSLKEAGKNVDYLWLFEKTQDRGNVVTEININE</sequence>
<name>A8SLM5_9FIRM</name>
<dbReference type="EMBL" id="ABEE02000017">
    <property type="protein sequence ID" value="EDP23241.1"/>
    <property type="molecule type" value="Genomic_DNA"/>
</dbReference>
<dbReference type="HOGENOM" id="CLU_2684501_0_0_9"/>
<accession>A8SLM5</accession>
<dbReference type="AlphaFoldDB" id="A8SLM5"/>
<protein>
    <recommendedName>
        <fullName evidence="1">Putative Se/S carrier protein-like domain-containing protein</fullName>
    </recommendedName>
</protein>
<organism evidence="2 3">
    <name type="scientific">Parvimonas micra ATCC 33270</name>
    <dbReference type="NCBI Taxonomy" id="411465"/>
    <lineage>
        <taxon>Bacteria</taxon>
        <taxon>Bacillati</taxon>
        <taxon>Bacillota</taxon>
        <taxon>Tissierellia</taxon>
        <taxon>Tissierellales</taxon>
        <taxon>Peptoniphilaceae</taxon>
        <taxon>Parvimonas</taxon>
    </lineage>
</organism>
<dbReference type="Pfam" id="PF11823">
    <property type="entry name" value="Se_S_carrier"/>
    <property type="match status" value="1"/>
</dbReference>
<reference evidence="2 3" key="1">
    <citation type="submission" date="2007-09" db="EMBL/GenBank/DDBJ databases">
        <title>Draft genome sequence of Peptostreptococcus micros (ATCC 33270).</title>
        <authorList>
            <person name="Sudarsanam P."/>
            <person name="Ley R."/>
            <person name="Guruge J."/>
            <person name="Turnbaugh P.J."/>
            <person name="Mahowald M."/>
            <person name="Liep D."/>
            <person name="Gordon J."/>
        </authorList>
    </citation>
    <scope>NUCLEOTIDE SEQUENCE [LARGE SCALE GENOMIC DNA]</scope>
    <source>
        <strain evidence="2 3">ATCC 33270</strain>
    </source>
</reference>
<dbReference type="InterPro" id="IPR021778">
    <property type="entry name" value="Se/S_carrier-like"/>
</dbReference>
<evidence type="ECO:0000313" key="2">
    <source>
        <dbReference type="EMBL" id="EDP23241.1"/>
    </source>
</evidence>
<reference evidence="2 3" key="2">
    <citation type="submission" date="2007-09" db="EMBL/GenBank/DDBJ databases">
        <authorList>
            <person name="Fulton L."/>
            <person name="Clifton S."/>
            <person name="Fulton B."/>
            <person name="Xu J."/>
            <person name="Minx P."/>
            <person name="Pepin K.H."/>
            <person name="Johnson M."/>
            <person name="Thiruvilangam P."/>
            <person name="Bhonagiri V."/>
            <person name="Nash W.E."/>
            <person name="Mardis E.R."/>
            <person name="Wilson R.K."/>
        </authorList>
    </citation>
    <scope>NUCLEOTIDE SEQUENCE [LARGE SCALE GENOMIC DNA]</scope>
    <source>
        <strain evidence="2 3">ATCC 33270</strain>
    </source>
</reference>